<reference evidence="1" key="1">
    <citation type="journal article" date="2020" name="mSystems">
        <title>Genome- and Community-Level Interaction Insights into Carbon Utilization and Element Cycling Functions of Hydrothermarchaeota in Hydrothermal Sediment.</title>
        <authorList>
            <person name="Zhou Z."/>
            <person name="Liu Y."/>
            <person name="Xu W."/>
            <person name="Pan J."/>
            <person name="Luo Z.H."/>
            <person name="Li M."/>
        </authorList>
    </citation>
    <scope>NUCLEOTIDE SEQUENCE [LARGE SCALE GENOMIC DNA]</scope>
    <source>
        <strain evidence="1">SpSt-26</strain>
    </source>
</reference>
<proteinExistence type="predicted"/>
<dbReference type="EMBL" id="DSLA01000004">
    <property type="protein sequence ID" value="HEH34578.1"/>
    <property type="molecule type" value="Genomic_DNA"/>
</dbReference>
<dbReference type="InterPro" id="IPR009260">
    <property type="entry name" value="CRISPR-ass_Csa1"/>
</dbReference>
<dbReference type="Pfam" id="PF06023">
    <property type="entry name" value="Csa1"/>
    <property type="match status" value="1"/>
</dbReference>
<gene>
    <name evidence="1" type="primary">cas4a</name>
    <name evidence="1" type="ORF">ENP88_00155</name>
</gene>
<organism evidence="1">
    <name type="scientific">Archaeoglobus fulgidus</name>
    <dbReference type="NCBI Taxonomy" id="2234"/>
    <lineage>
        <taxon>Archaea</taxon>
        <taxon>Methanobacteriati</taxon>
        <taxon>Methanobacteriota</taxon>
        <taxon>Archaeoglobi</taxon>
        <taxon>Archaeoglobales</taxon>
        <taxon>Archaeoglobaceae</taxon>
        <taxon>Archaeoglobus</taxon>
    </lineage>
</organism>
<accession>A0A7J2TGV9</accession>
<dbReference type="NCBIfam" id="TIGR01896">
    <property type="entry name" value="cas_AF1879"/>
    <property type="match status" value="1"/>
</dbReference>
<dbReference type="AlphaFoldDB" id="A0A7J2TGV9"/>
<evidence type="ECO:0000313" key="1">
    <source>
        <dbReference type="EMBL" id="HEH34578.1"/>
    </source>
</evidence>
<protein>
    <submittedName>
        <fullName evidence="1">Type I-A CRISPR-associated protein Cas4/Csa1</fullName>
    </submittedName>
</protein>
<dbReference type="PIRSF" id="PIRSF009226">
    <property type="entry name" value="UCP009226"/>
    <property type="match status" value="1"/>
</dbReference>
<comment type="caution">
    <text evidence="1">The sequence shown here is derived from an EMBL/GenBank/DDBJ whole genome shotgun (WGS) entry which is preliminary data.</text>
</comment>
<name>A0A7J2TGV9_ARCFL</name>
<sequence length="278" mass="31911">MVYYLNEVELKYLTLNLRPATRINPVPEELRGWNWHSPPIKPYYDVKLPMYLICGNYCPSGRDVYLAMVEKVKGEEEFPLILGKCIHSALAEAVRQAKRLNFDSKPPEFEDERIDKAVKLVWEYTITACKSAFLRTRGEQPYASEEDIILTSMPFLIEHRLDGSLVGCSGIISVDCYDYLHNIVFDVKVGEGRGRLYTTGYALVIESIYEIPVDIGCVINLSFGDNLSITKDLHYIDANLRSKWIDERDRKAEIVFKELDPGKAGNCSRFCLYRSRCL</sequence>